<keyword evidence="5" id="KW-0521">NADP</keyword>
<evidence type="ECO:0000256" key="4">
    <source>
        <dbReference type="ARBA" id="ARBA00022563"/>
    </source>
</evidence>
<comment type="caution">
    <text evidence="9">The sequence shown here is derived from an EMBL/GenBank/DDBJ whole genome shotgun (WGS) entry which is preliminary data.</text>
</comment>
<evidence type="ECO:0000256" key="1">
    <source>
        <dbReference type="ARBA" id="ARBA00004903"/>
    </source>
</evidence>
<comment type="similarity">
    <text evidence="2">Belongs to the dihydrofolate reductase family.</text>
</comment>
<sequence>MKVQMIAAISRGAAIGRGGDVPWELPDDEAFLLDQLDGAFLISGRKSYESPQGEMIFTGRPHTVVTRQNGYVPAFGGAVAHSVEQAFEQAKQSRYGRAIVLGGEKIYELALPYADELLLTVVDTEVPEADAYFPRISHQNWSASCIGRHPKDERHAHAFALMRYTRT</sequence>
<dbReference type="OrthoDB" id="9804315at2"/>
<dbReference type="InterPro" id="IPR012259">
    <property type="entry name" value="DHFR"/>
</dbReference>
<gene>
    <name evidence="9" type="ORF">FRY97_18860</name>
</gene>
<dbReference type="Pfam" id="PF00186">
    <property type="entry name" value="DHFR_1"/>
    <property type="match status" value="1"/>
</dbReference>
<evidence type="ECO:0000256" key="6">
    <source>
        <dbReference type="ARBA" id="ARBA00023002"/>
    </source>
</evidence>
<dbReference type="PRINTS" id="PR00070">
    <property type="entry name" value="DHFR"/>
</dbReference>
<comment type="pathway">
    <text evidence="1">Cofactor biosynthesis; tetrahydrofolate biosynthesis; 5,6,7,8-tetrahydrofolate from 7,8-dihydrofolate: step 1/1.</text>
</comment>
<evidence type="ECO:0000259" key="8">
    <source>
        <dbReference type="PROSITE" id="PS51330"/>
    </source>
</evidence>
<keyword evidence="6" id="KW-0560">Oxidoreductase</keyword>
<dbReference type="GO" id="GO:0004146">
    <property type="term" value="F:dihydrofolate reductase activity"/>
    <property type="evidence" value="ECO:0007669"/>
    <property type="project" value="UniProtKB-EC"/>
</dbReference>
<evidence type="ECO:0000256" key="3">
    <source>
        <dbReference type="ARBA" id="ARBA00012856"/>
    </source>
</evidence>
<dbReference type="PANTHER" id="PTHR48069">
    <property type="entry name" value="DIHYDROFOLATE REDUCTASE"/>
    <property type="match status" value="1"/>
</dbReference>
<organism evidence="9 10">
    <name type="scientific">Phaeodactylibacter luteus</name>
    <dbReference type="NCBI Taxonomy" id="1564516"/>
    <lineage>
        <taxon>Bacteria</taxon>
        <taxon>Pseudomonadati</taxon>
        <taxon>Bacteroidota</taxon>
        <taxon>Saprospiria</taxon>
        <taxon>Saprospirales</taxon>
        <taxon>Haliscomenobacteraceae</taxon>
        <taxon>Phaeodactylibacter</taxon>
    </lineage>
</organism>
<proteinExistence type="inferred from homology"/>
<dbReference type="InterPro" id="IPR001796">
    <property type="entry name" value="DHFR_dom"/>
</dbReference>
<dbReference type="GO" id="GO:0046654">
    <property type="term" value="P:tetrahydrofolate biosynthetic process"/>
    <property type="evidence" value="ECO:0007669"/>
    <property type="project" value="UniProtKB-UniPathway"/>
</dbReference>
<dbReference type="GO" id="GO:0050661">
    <property type="term" value="F:NADP binding"/>
    <property type="evidence" value="ECO:0007669"/>
    <property type="project" value="InterPro"/>
</dbReference>
<dbReference type="InterPro" id="IPR024072">
    <property type="entry name" value="DHFR-like_dom_sf"/>
</dbReference>
<evidence type="ECO:0000313" key="10">
    <source>
        <dbReference type="Proteomes" id="UP000321580"/>
    </source>
</evidence>
<evidence type="ECO:0000313" key="9">
    <source>
        <dbReference type="EMBL" id="TXB61477.1"/>
    </source>
</evidence>
<dbReference type="GO" id="GO:0046655">
    <property type="term" value="P:folic acid metabolic process"/>
    <property type="evidence" value="ECO:0007669"/>
    <property type="project" value="TreeGrafter"/>
</dbReference>
<dbReference type="EC" id="1.5.1.3" evidence="3"/>
<protein>
    <recommendedName>
        <fullName evidence="3">dihydrofolate reductase</fullName>
        <ecNumber evidence="3">1.5.1.3</ecNumber>
    </recommendedName>
</protein>
<dbReference type="PROSITE" id="PS51330">
    <property type="entry name" value="DHFR_2"/>
    <property type="match status" value="1"/>
</dbReference>
<dbReference type="SUPFAM" id="SSF53597">
    <property type="entry name" value="Dihydrofolate reductase-like"/>
    <property type="match status" value="1"/>
</dbReference>
<feature type="domain" description="DHFR" evidence="8">
    <location>
        <begin position="2"/>
        <end position="166"/>
    </location>
</feature>
<name>A0A5C6RH11_9BACT</name>
<dbReference type="UniPathway" id="UPA00077">
    <property type="reaction ID" value="UER00158"/>
</dbReference>
<dbReference type="AlphaFoldDB" id="A0A5C6RH11"/>
<dbReference type="EMBL" id="VOOR01000057">
    <property type="protein sequence ID" value="TXB61477.1"/>
    <property type="molecule type" value="Genomic_DNA"/>
</dbReference>
<evidence type="ECO:0000256" key="7">
    <source>
        <dbReference type="ARBA" id="ARBA00025067"/>
    </source>
</evidence>
<dbReference type="PANTHER" id="PTHR48069:SF3">
    <property type="entry name" value="DIHYDROFOLATE REDUCTASE"/>
    <property type="match status" value="1"/>
</dbReference>
<reference evidence="9 10" key="1">
    <citation type="submission" date="2019-08" db="EMBL/GenBank/DDBJ databases">
        <title>Genome of Phaeodactylibacter luteus.</title>
        <authorList>
            <person name="Bowman J.P."/>
        </authorList>
    </citation>
    <scope>NUCLEOTIDE SEQUENCE [LARGE SCALE GENOMIC DNA]</scope>
    <source>
        <strain evidence="9 10">KCTC 42180</strain>
    </source>
</reference>
<dbReference type="CDD" id="cd00209">
    <property type="entry name" value="DHFR"/>
    <property type="match status" value="1"/>
</dbReference>
<keyword evidence="10" id="KW-1185">Reference proteome</keyword>
<dbReference type="RefSeq" id="WP_147169130.1">
    <property type="nucleotide sequence ID" value="NZ_VOOR01000057.1"/>
</dbReference>
<evidence type="ECO:0000256" key="5">
    <source>
        <dbReference type="ARBA" id="ARBA00022857"/>
    </source>
</evidence>
<dbReference type="GO" id="GO:0006730">
    <property type="term" value="P:one-carbon metabolic process"/>
    <property type="evidence" value="ECO:0007669"/>
    <property type="project" value="UniProtKB-KW"/>
</dbReference>
<accession>A0A5C6RH11</accession>
<keyword evidence="4" id="KW-0554">One-carbon metabolism</keyword>
<evidence type="ECO:0000256" key="2">
    <source>
        <dbReference type="ARBA" id="ARBA00009539"/>
    </source>
</evidence>
<dbReference type="Proteomes" id="UP000321580">
    <property type="component" value="Unassembled WGS sequence"/>
</dbReference>
<dbReference type="Gene3D" id="3.40.430.10">
    <property type="entry name" value="Dihydrofolate Reductase, subunit A"/>
    <property type="match status" value="1"/>
</dbReference>
<comment type="function">
    <text evidence="7">Key enzyme in folate metabolism. Catalyzes an essential reaction for de novo glycine and purine synthesis, and for DNA precursor synthesis.</text>
</comment>
<dbReference type="GO" id="GO:0046452">
    <property type="term" value="P:dihydrofolate metabolic process"/>
    <property type="evidence" value="ECO:0007669"/>
    <property type="project" value="TreeGrafter"/>
</dbReference>